<gene>
    <name evidence="1" type="ORF">ONZ51_g9839</name>
</gene>
<name>A0AAD7TKM1_9APHY</name>
<dbReference type="EMBL" id="JAPEVG010000354">
    <property type="protein sequence ID" value="KAJ8464071.1"/>
    <property type="molecule type" value="Genomic_DNA"/>
</dbReference>
<proteinExistence type="predicted"/>
<comment type="caution">
    <text evidence="1">The sequence shown here is derived from an EMBL/GenBank/DDBJ whole genome shotgun (WGS) entry which is preliminary data.</text>
</comment>
<evidence type="ECO:0000313" key="1">
    <source>
        <dbReference type="EMBL" id="KAJ8464071.1"/>
    </source>
</evidence>
<evidence type="ECO:0000313" key="2">
    <source>
        <dbReference type="Proteomes" id="UP001215151"/>
    </source>
</evidence>
<dbReference type="AlphaFoldDB" id="A0AAD7TKM1"/>
<dbReference type="Proteomes" id="UP001215151">
    <property type="component" value="Unassembled WGS sequence"/>
</dbReference>
<organism evidence="1 2">
    <name type="scientific">Trametes cubensis</name>
    <dbReference type="NCBI Taxonomy" id="1111947"/>
    <lineage>
        <taxon>Eukaryota</taxon>
        <taxon>Fungi</taxon>
        <taxon>Dikarya</taxon>
        <taxon>Basidiomycota</taxon>
        <taxon>Agaricomycotina</taxon>
        <taxon>Agaricomycetes</taxon>
        <taxon>Polyporales</taxon>
        <taxon>Polyporaceae</taxon>
        <taxon>Trametes</taxon>
    </lineage>
</organism>
<protein>
    <submittedName>
        <fullName evidence="1">Uncharacterized protein</fullName>
    </submittedName>
</protein>
<sequence length="634" mass="70379">MVSTLWRDAPKLFGPSGNKIRAVTTVKTGRTTHDLHQTTRAHGSLRQLEVTSADCSFGLFDVLLNWADPDAGQGRLRYGKCSVPHDVVREGTIFVMADRSQSLLRWLAGGTAETIYNSTGRKYDIVAWYPRGNGDASATVPGPAECFTSDAERKAFYVQSSLEMGIEHFWGDHMEYRHQQGPEDARDWLRLQTKMIEHCLSGQNQTMLSYIGTAATVRDLVAMADAFDGPGSPINFWGVGEDARIGEYLLQMFPERAGRIVLQAPLSLATLSRPGQNPFEVWREDVRHAHDSMIKQFAMGLEVLHGDDSNGSLPSDRQWTRASIVSGLMHTLEDVRRTYVGWRNSLEVDLDNSALNQTLGQFFEQATSVDVDTAAVANSVALLHRSQLHSVELTDLRRMSVLCGDQLGEYGPATAARVSHDMLSRIEQEFDLAPLLATSIFPSLPYFCHLWPLRATERLRFFELDGTSVEHRNVAFPPLIVQYDMNPFAPPRPPSSILPGIEEFSLMVESKSRLFEATRFDPQTCIGRSISDYLRDGILPITRLCRDDEGALQPEDGRGSCLHATGLSPSVRSEWVSDATETWLLCANVMGFVAIASLIMFLANMLAQSHATGVIRLVGEDEGVNPRNGLGDQY</sequence>
<reference evidence="1" key="1">
    <citation type="submission" date="2022-11" db="EMBL/GenBank/DDBJ databases">
        <title>Genome Sequence of Cubamyces cubensis.</title>
        <authorList>
            <person name="Buettner E."/>
        </authorList>
    </citation>
    <scope>NUCLEOTIDE SEQUENCE</scope>
    <source>
        <strain evidence="1">MPL-01</strain>
    </source>
</reference>
<keyword evidence="2" id="KW-1185">Reference proteome</keyword>
<accession>A0AAD7TKM1</accession>